<dbReference type="GO" id="GO:0005789">
    <property type="term" value="C:endoplasmic reticulum membrane"/>
    <property type="evidence" value="ECO:0007669"/>
    <property type="project" value="UniProtKB-SubCell"/>
</dbReference>
<keyword evidence="4" id="KW-0808">Transferase</keyword>
<dbReference type="InterPro" id="IPR007130">
    <property type="entry name" value="DAGAT"/>
</dbReference>
<protein>
    <submittedName>
        <fullName evidence="12">GMC oxidoreductase family protein</fullName>
    </submittedName>
</protein>
<dbReference type="GO" id="GO:0004144">
    <property type="term" value="F:diacylglycerol O-acyltransferase activity"/>
    <property type="evidence" value="ECO:0007669"/>
    <property type="project" value="TreeGrafter"/>
</dbReference>
<evidence type="ECO:0000256" key="6">
    <source>
        <dbReference type="ARBA" id="ARBA00022824"/>
    </source>
</evidence>
<feature type="region of interest" description="Disordered" evidence="11">
    <location>
        <begin position="1"/>
        <end position="23"/>
    </location>
</feature>
<evidence type="ECO:0000256" key="10">
    <source>
        <dbReference type="ARBA" id="ARBA00023315"/>
    </source>
</evidence>
<comment type="caution">
    <text evidence="12">The sequence shown here is derived from an EMBL/GenBank/DDBJ whole genome shotgun (WGS) entry which is preliminary data.</text>
</comment>
<keyword evidence="5" id="KW-0812">Transmembrane</keyword>
<dbReference type="CDD" id="cd14688">
    <property type="entry name" value="bZIP_YAP"/>
    <property type="match status" value="1"/>
</dbReference>
<evidence type="ECO:0000313" key="12">
    <source>
        <dbReference type="EMBL" id="TPR03090.1"/>
    </source>
</evidence>
<dbReference type="VEuPathDB" id="FungiDB:ATCC64974_29910"/>
<keyword evidence="3" id="KW-0444">Lipid biosynthesis</keyword>
<dbReference type="Proteomes" id="UP000197666">
    <property type="component" value="Unassembled WGS sequence"/>
</dbReference>
<keyword evidence="6" id="KW-0256">Endoplasmic reticulum</keyword>
<evidence type="ECO:0000256" key="1">
    <source>
        <dbReference type="ARBA" id="ARBA00004477"/>
    </source>
</evidence>
<dbReference type="PANTHER" id="PTHR12317:SF61">
    <property type="entry name" value="DIACYLGLYCEROL O-ACYLTRANSFERASE"/>
    <property type="match status" value="1"/>
</dbReference>
<proteinExistence type="inferred from homology"/>
<sequence length="666" mass="75514">MSRHEPSTMDPIAPSSSNTVTLRPMPQLEHLWTPEDDWTGVSDRTHRRRLQNRLNQRAYRIYLTNSPRLEHLLSLSRLNVHRAINDNIRILGMTPAWIRPDDALSIFNNNTIITNNPSPLPDVDISTLPESLRPTALQRLVPHHPWLDFFPFPEMRDRLIVAATAGYLDEDELCRDLMAFWDTRNSGATLVVWGVPWDPWNWEVTEAFLAKWRTDVPYVVLAGWQGHYENAVRTEWLSTGVYANKLSAPGVAVDELSTKTAELSKLYHTKETWGGEAEKITELVHHPERMALPIPNVDDSGLPTRDHFQTIKNASGDTLETISHPELPNHLHNIPGFTSLQPLLELLIVTLSTNTSILLPMIGYSLLLIPHLRIPILLYLIYIKYLSKAHKSPSPLRSNLLHNHPLWTLYTTYFPIRLYRSHPLPRHRKYLFGYHPHGVSIRGAIAAFASNGAGFSSLFPDITNNTLLISDKTMRAPLLREYALALGINGVSYTSCVNHLARAGQAITICIGGAREARYANPNTMDLVLNVRRGFVRVAAQTGADLVPVMAFGENELFDVGTVDEEVVKGRAWVGWVLRAWYAVTGKKVRWVGGRWGLIVPYRRPVNVVVGRVIAVREGRGVEDVDDDDGYVEELHGRYVEELRRLWREWRDVFGVEKGVRLKIVG</sequence>
<reference evidence="13" key="1">
    <citation type="submission" date="2018-10" db="EMBL/GenBank/DDBJ databases">
        <title>FDA dAtabase for Regulatory Grade micrObial Sequences (FDA-ARGOS): Supporting development and validation of Infectious Disease Dx tests.</title>
        <authorList>
            <person name="Kerrigan L."/>
            <person name="Tallon L."/>
            <person name="Sadzewicz L."/>
            <person name="Sengamalay N."/>
            <person name="Ott S."/>
            <person name="Godinez A."/>
            <person name="Nagaraj S."/>
            <person name="Vavikolanu K."/>
            <person name="Nadendla S."/>
            <person name="George J."/>
            <person name="Sichtig H."/>
        </authorList>
    </citation>
    <scope>NUCLEOTIDE SEQUENCE [LARGE SCALE GENOMIC DNA]</scope>
    <source>
        <strain evidence="13">FDAARGOS_311</strain>
    </source>
</reference>
<dbReference type="PANTHER" id="PTHR12317">
    <property type="entry name" value="DIACYLGLYCEROL O-ACYLTRANSFERASE"/>
    <property type="match status" value="1"/>
</dbReference>
<dbReference type="Pfam" id="PF11905">
    <property type="entry name" value="DUF3425"/>
    <property type="match status" value="1"/>
</dbReference>
<evidence type="ECO:0000256" key="9">
    <source>
        <dbReference type="ARBA" id="ARBA00023136"/>
    </source>
</evidence>
<evidence type="ECO:0000256" key="11">
    <source>
        <dbReference type="SAM" id="MobiDB-lite"/>
    </source>
</evidence>
<comment type="subcellular location">
    <subcellularLocation>
        <location evidence="1">Endoplasmic reticulum membrane</location>
        <topology evidence="1">Multi-pass membrane protein</topology>
    </subcellularLocation>
</comment>
<dbReference type="AlphaFoldDB" id="A0A505HVB2"/>
<name>A0A505HVB2_ASPNG</name>
<evidence type="ECO:0000313" key="13">
    <source>
        <dbReference type="Proteomes" id="UP000197666"/>
    </source>
</evidence>
<evidence type="ECO:0000256" key="7">
    <source>
        <dbReference type="ARBA" id="ARBA00022989"/>
    </source>
</evidence>
<gene>
    <name evidence="12" type="ORF">CAN33_0013205</name>
</gene>
<dbReference type="CDD" id="cd07987">
    <property type="entry name" value="LPLAT_MGAT-like"/>
    <property type="match status" value="1"/>
</dbReference>
<dbReference type="VEuPathDB" id="FungiDB:ASPNIDRAFT2_1173297"/>
<evidence type="ECO:0000256" key="3">
    <source>
        <dbReference type="ARBA" id="ARBA00022516"/>
    </source>
</evidence>
<accession>A0A505HVB2</accession>
<keyword evidence="9" id="KW-0472">Membrane</keyword>
<evidence type="ECO:0000256" key="5">
    <source>
        <dbReference type="ARBA" id="ARBA00022692"/>
    </source>
</evidence>
<evidence type="ECO:0000256" key="8">
    <source>
        <dbReference type="ARBA" id="ARBA00023098"/>
    </source>
</evidence>
<dbReference type="VEuPathDB" id="FungiDB:ATCC64974_29900"/>
<dbReference type="InterPro" id="IPR021833">
    <property type="entry name" value="DUF3425"/>
</dbReference>
<evidence type="ECO:0000256" key="2">
    <source>
        <dbReference type="ARBA" id="ARBA00005420"/>
    </source>
</evidence>
<dbReference type="GO" id="GO:0019432">
    <property type="term" value="P:triglyceride biosynthetic process"/>
    <property type="evidence" value="ECO:0007669"/>
    <property type="project" value="TreeGrafter"/>
</dbReference>
<dbReference type="Pfam" id="PF03982">
    <property type="entry name" value="DAGAT"/>
    <property type="match status" value="1"/>
</dbReference>
<dbReference type="VEuPathDB" id="FungiDB:An15g03770"/>
<comment type="similarity">
    <text evidence="2">Belongs to the diacylglycerol acyltransferase family.</text>
</comment>
<dbReference type="EMBL" id="NKJJ02000009">
    <property type="protein sequence ID" value="TPR03090.1"/>
    <property type="molecule type" value="Genomic_DNA"/>
</dbReference>
<dbReference type="VEuPathDB" id="FungiDB:M747DRAFT_289443"/>
<keyword evidence="7" id="KW-1133">Transmembrane helix</keyword>
<keyword evidence="10" id="KW-0012">Acyltransferase</keyword>
<dbReference type="VEuPathDB" id="FungiDB:An15g03760"/>
<evidence type="ECO:0000256" key="4">
    <source>
        <dbReference type="ARBA" id="ARBA00022679"/>
    </source>
</evidence>
<keyword evidence="8" id="KW-0443">Lipid metabolism</keyword>
<organism evidence="12 13">
    <name type="scientific">Aspergillus niger</name>
    <dbReference type="NCBI Taxonomy" id="5061"/>
    <lineage>
        <taxon>Eukaryota</taxon>
        <taxon>Fungi</taxon>
        <taxon>Dikarya</taxon>
        <taxon>Ascomycota</taxon>
        <taxon>Pezizomycotina</taxon>
        <taxon>Eurotiomycetes</taxon>
        <taxon>Eurotiomycetidae</taxon>
        <taxon>Eurotiales</taxon>
        <taxon>Aspergillaceae</taxon>
        <taxon>Aspergillus</taxon>
        <taxon>Aspergillus subgen. Circumdati</taxon>
    </lineage>
</organism>